<name>A0A6J4LB02_9ACTN</name>
<evidence type="ECO:0000259" key="5">
    <source>
        <dbReference type="PROSITE" id="PS50931"/>
    </source>
</evidence>
<dbReference type="InterPro" id="IPR005119">
    <property type="entry name" value="LysR_subst-bd"/>
</dbReference>
<dbReference type="AlphaFoldDB" id="A0A6J4LB02"/>
<dbReference type="SUPFAM" id="SSF53850">
    <property type="entry name" value="Periplasmic binding protein-like II"/>
    <property type="match status" value="1"/>
</dbReference>
<keyword evidence="3" id="KW-0238">DNA-binding</keyword>
<dbReference type="SUPFAM" id="SSF46785">
    <property type="entry name" value="Winged helix' DNA-binding domain"/>
    <property type="match status" value="1"/>
</dbReference>
<evidence type="ECO:0000256" key="1">
    <source>
        <dbReference type="ARBA" id="ARBA00009437"/>
    </source>
</evidence>
<dbReference type="Pfam" id="PF00126">
    <property type="entry name" value="HTH_1"/>
    <property type="match status" value="1"/>
</dbReference>
<sequence length="292" mass="30631">MTRVEVDALRLLVAIRDAGSIAGAAHRLGVTQPAASSRLRAMENRLGLTLVSRRAAGSQLTEAGHALCGWAEPVFDALHRVELGVDALVGGTSSDMAVAASRTIAEHLLPAWISALRRRRAELTLHLSVTNSRGVLDAVRTGRAQIGFIETPGSPRGVESLVVGWDDLALVAPPAHPWAKRRAPVSRAELRGEALIVREVGSGTRETLERHVGGELTAIAMQTDSTSAIIGAALGGLAPAVVSSRAVAAQVEAGTLVEVPIEGALRRPFRAVWRAGERPRPPATDLLACISG</sequence>
<dbReference type="InterPro" id="IPR036388">
    <property type="entry name" value="WH-like_DNA-bd_sf"/>
</dbReference>
<evidence type="ECO:0000313" key="6">
    <source>
        <dbReference type="EMBL" id="CAA9327880.1"/>
    </source>
</evidence>
<dbReference type="PANTHER" id="PTHR30126:SF39">
    <property type="entry name" value="HTH-TYPE TRANSCRIPTIONAL REGULATOR CYSL"/>
    <property type="match status" value="1"/>
</dbReference>
<dbReference type="GO" id="GO:0000976">
    <property type="term" value="F:transcription cis-regulatory region binding"/>
    <property type="evidence" value="ECO:0007669"/>
    <property type="project" value="TreeGrafter"/>
</dbReference>
<keyword evidence="2" id="KW-0805">Transcription regulation</keyword>
<evidence type="ECO:0000256" key="3">
    <source>
        <dbReference type="ARBA" id="ARBA00023125"/>
    </source>
</evidence>
<keyword evidence="4" id="KW-0804">Transcription</keyword>
<comment type="similarity">
    <text evidence="1">Belongs to the LysR transcriptional regulatory family.</text>
</comment>
<reference evidence="6" key="1">
    <citation type="submission" date="2020-02" db="EMBL/GenBank/DDBJ databases">
        <authorList>
            <person name="Meier V. D."/>
        </authorList>
    </citation>
    <scope>NUCLEOTIDE SEQUENCE</scope>
    <source>
        <strain evidence="6">AVDCRST_MAG34</strain>
    </source>
</reference>
<feature type="domain" description="HTH lysR-type" evidence="5">
    <location>
        <begin position="4"/>
        <end position="61"/>
    </location>
</feature>
<dbReference type="EMBL" id="CADCUI010000005">
    <property type="protein sequence ID" value="CAA9327880.1"/>
    <property type="molecule type" value="Genomic_DNA"/>
</dbReference>
<dbReference type="PRINTS" id="PR00039">
    <property type="entry name" value="HTHLYSR"/>
</dbReference>
<gene>
    <name evidence="6" type="ORF">AVDCRST_MAG34-77</name>
</gene>
<dbReference type="PROSITE" id="PS50931">
    <property type="entry name" value="HTH_LYSR"/>
    <property type="match status" value="1"/>
</dbReference>
<evidence type="ECO:0000256" key="2">
    <source>
        <dbReference type="ARBA" id="ARBA00023015"/>
    </source>
</evidence>
<proteinExistence type="inferred from homology"/>
<accession>A0A6J4LB02</accession>
<dbReference type="InterPro" id="IPR036390">
    <property type="entry name" value="WH_DNA-bd_sf"/>
</dbReference>
<evidence type="ECO:0000256" key="4">
    <source>
        <dbReference type="ARBA" id="ARBA00023163"/>
    </source>
</evidence>
<dbReference type="PANTHER" id="PTHR30126">
    <property type="entry name" value="HTH-TYPE TRANSCRIPTIONAL REGULATOR"/>
    <property type="match status" value="1"/>
</dbReference>
<dbReference type="Pfam" id="PF03466">
    <property type="entry name" value="LysR_substrate"/>
    <property type="match status" value="1"/>
</dbReference>
<dbReference type="Gene3D" id="1.10.10.10">
    <property type="entry name" value="Winged helix-like DNA-binding domain superfamily/Winged helix DNA-binding domain"/>
    <property type="match status" value="1"/>
</dbReference>
<organism evidence="6">
    <name type="scientific">uncultured Nocardioidaceae bacterium</name>
    <dbReference type="NCBI Taxonomy" id="253824"/>
    <lineage>
        <taxon>Bacteria</taxon>
        <taxon>Bacillati</taxon>
        <taxon>Actinomycetota</taxon>
        <taxon>Actinomycetes</taxon>
        <taxon>Propionibacteriales</taxon>
        <taxon>Nocardioidaceae</taxon>
        <taxon>environmental samples</taxon>
    </lineage>
</organism>
<protein>
    <recommendedName>
        <fullName evidence="5">HTH lysR-type domain-containing protein</fullName>
    </recommendedName>
</protein>
<dbReference type="GO" id="GO:0003700">
    <property type="term" value="F:DNA-binding transcription factor activity"/>
    <property type="evidence" value="ECO:0007669"/>
    <property type="project" value="InterPro"/>
</dbReference>
<dbReference type="InterPro" id="IPR000847">
    <property type="entry name" value="LysR_HTH_N"/>
</dbReference>
<dbReference type="Gene3D" id="3.40.190.10">
    <property type="entry name" value="Periplasmic binding protein-like II"/>
    <property type="match status" value="2"/>
</dbReference>